<dbReference type="SMART" id="SM00636">
    <property type="entry name" value="Glyco_18"/>
    <property type="match status" value="1"/>
</dbReference>
<dbReference type="Gene3D" id="3.30.200.20">
    <property type="entry name" value="Phosphorylase Kinase, domain 1"/>
    <property type="match status" value="1"/>
</dbReference>
<keyword evidence="16" id="KW-1133">Transmembrane helix</keyword>
<evidence type="ECO:0000256" key="9">
    <source>
        <dbReference type="ARBA" id="ARBA00022840"/>
    </source>
</evidence>
<dbReference type="FunFam" id="1.10.510.10:FF:001964">
    <property type="entry name" value="Uncharacterized protein"/>
    <property type="match status" value="1"/>
</dbReference>
<evidence type="ECO:0000256" key="15">
    <source>
        <dbReference type="SAM" id="MobiDB-lite"/>
    </source>
</evidence>
<dbReference type="GO" id="GO:0004674">
    <property type="term" value="F:protein serine/threonine kinase activity"/>
    <property type="evidence" value="ECO:0007669"/>
    <property type="project" value="UniProtKB-KW"/>
</dbReference>
<comment type="catalytic activity">
    <reaction evidence="13">
        <text>L-threonyl-[protein] + ATP = O-phospho-L-threonyl-[protein] + ADP + H(+)</text>
        <dbReference type="Rhea" id="RHEA:46608"/>
        <dbReference type="Rhea" id="RHEA-COMP:11060"/>
        <dbReference type="Rhea" id="RHEA-COMP:11605"/>
        <dbReference type="ChEBI" id="CHEBI:15378"/>
        <dbReference type="ChEBI" id="CHEBI:30013"/>
        <dbReference type="ChEBI" id="CHEBI:30616"/>
        <dbReference type="ChEBI" id="CHEBI:61977"/>
        <dbReference type="ChEBI" id="CHEBI:456216"/>
        <dbReference type="EC" id="2.7.11.1"/>
    </reaction>
</comment>
<dbReference type="Gene3D" id="3.10.50.10">
    <property type="match status" value="1"/>
</dbReference>
<feature type="domain" description="GH18" evidence="18">
    <location>
        <begin position="38"/>
        <end position="391"/>
    </location>
</feature>
<dbReference type="EC" id="2.7.11.1" evidence="2"/>
<dbReference type="PANTHER" id="PTHR27002:SF559">
    <property type="entry name" value="CYSTEINE-RICH RLK (RECEPTOR-LIKE KINASE) PROTEIN"/>
    <property type="match status" value="1"/>
</dbReference>
<evidence type="ECO:0000256" key="3">
    <source>
        <dbReference type="ARBA" id="ARBA00022527"/>
    </source>
</evidence>
<dbReference type="AlphaFoldDB" id="A0AAV8TM15"/>
<dbReference type="Pfam" id="PF07714">
    <property type="entry name" value="PK_Tyr_Ser-Thr"/>
    <property type="match status" value="1"/>
</dbReference>
<dbReference type="GO" id="GO:0005524">
    <property type="term" value="F:ATP binding"/>
    <property type="evidence" value="ECO:0007669"/>
    <property type="project" value="UniProtKB-KW"/>
</dbReference>
<dbReference type="InterPro" id="IPR001245">
    <property type="entry name" value="Ser-Thr/Tyr_kinase_cat_dom"/>
</dbReference>
<dbReference type="InterPro" id="IPR029070">
    <property type="entry name" value="Chitinase_insertion_sf"/>
</dbReference>
<feature type="compositionally biased region" description="Polar residues" evidence="15">
    <location>
        <begin position="772"/>
        <end position="795"/>
    </location>
</feature>
<feature type="transmembrane region" description="Helical" evidence="16">
    <location>
        <begin position="396"/>
        <end position="418"/>
    </location>
</feature>
<evidence type="ECO:0000256" key="14">
    <source>
        <dbReference type="ARBA" id="ARBA00048679"/>
    </source>
</evidence>
<dbReference type="InterPro" id="IPR001223">
    <property type="entry name" value="Glyco_hydro18_cat"/>
</dbReference>
<dbReference type="PROSITE" id="PS51910">
    <property type="entry name" value="GH18_2"/>
    <property type="match status" value="1"/>
</dbReference>
<keyword evidence="10" id="KW-1015">Disulfide bond</keyword>
<dbReference type="GO" id="GO:0016798">
    <property type="term" value="F:hydrolase activity, acting on glycosyl bonds"/>
    <property type="evidence" value="ECO:0007669"/>
    <property type="project" value="UniProtKB-KW"/>
</dbReference>
<keyword evidence="12" id="KW-0326">Glycosidase</keyword>
<comment type="similarity">
    <text evidence="1">Belongs to the glycosyl hydrolase 18 family. Chitinase class V subfamily.</text>
</comment>
<evidence type="ECO:0000259" key="17">
    <source>
        <dbReference type="PROSITE" id="PS50011"/>
    </source>
</evidence>
<keyword evidence="20" id="KW-1185">Reference proteome</keyword>
<name>A0AAV8TM15_9ROSI</name>
<keyword evidence="11" id="KW-0325">Glycoprotein</keyword>
<comment type="catalytic activity">
    <reaction evidence="14">
        <text>L-seryl-[protein] + ATP = O-phospho-L-seryl-[protein] + ADP + H(+)</text>
        <dbReference type="Rhea" id="RHEA:17989"/>
        <dbReference type="Rhea" id="RHEA-COMP:9863"/>
        <dbReference type="Rhea" id="RHEA-COMP:11604"/>
        <dbReference type="ChEBI" id="CHEBI:15378"/>
        <dbReference type="ChEBI" id="CHEBI:29999"/>
        <dbReference type="ChEBI" id="CHEBI:30616"/>
        <dbReference type="ChEBI" id="CHEBI:83421"/>
        <dbReference type="ChEBI" id="CHEBI:456216"/>
        <dbReference type="EC" id="2.7.11.1"/>
    </reaction>
</comment>
<organism evidence="19 20">
    <name type="scientific">Erythroxylum novogranatense</name>
    <dbReference type="NCBI Taxonomy" id="1862640"/>
    <lineage>
        <taxon>Eukaryota</taxon>
        <taxon>Viridiplantae</taxon>
        <taxon>Streptophyta</taxon>
        <taxon>Embryophyta</taxon>
        <taxon>Tracheophyta</taxon>
        <taxon>Spermatophyta</taxon>
        <taxon>Magnoliopsida</taxon>
        <taxon>eudicotyledons</taxon>
        <taxon>Gunneridae</taxon>
        <taxon>Pentapetalae</taxon>
        <taxon>rosids</taxon>
        <taxon>fabids</taxon>
        <taxon>Malpighiales</taxon>
        <taxon>Erythroxylaceae</taxon>
        <taxon>Erythroxylum</taxon>
    </lineage>
</organism>
<reference evidence="19 20" key="1">
    <citation type="submission" date="2021-09" db="EMBL/GenBank/DDBJ databases">
        <title>Genomic insights and catalytic innovation underlie evolution of tropane alkaloids biosynthesis.</title>
        <authorList>
            <person name="Wang Y.-J."/>
            <person name="Tian T."/>
            <person name="Huang J.-P."/>
            <person name="Huang S.-X."/>
        </authorList>
    </citation>
    <scope>NUCLEOTIDE SEQUENCE [LARGE SCALE GENOMIC DNA]</scope>
    <source>
        <strain evidence="19">KIB-2018</strain>
        <tissue evidence="19">Leaf</tissue>
    </source>
</reference>
<dbReference type="Proteomes" id="UP001159364">
    <property type="component" value="Linkage Group LG04"/>
</dbReference>
<dbReference type="PANTHER" id="PTHR27002">
    <property type="entry name" value="RECEPTOR-LIKE SERINE/THREONINE-PROTEIN KINASE SD1-8"/>
    <property type="match status" value="1"/>
</dbReference>
<evidence type="ECO:0000313" key="19">
    <source>
        <dbReference type="EMBL" id="KAJ8767951.1"/>
    </source>
</evidence>
<evidence type="ECO:0000313" key="20">
    <source>
        <dbReference type="Proteomes" id="UP001159364"/>
    </source>
</evidence>
<dbReference type="FunFam" id="3.10.50.10:FF:000003">
    <property type="entry name" value="Class V chitinase CHIT5b"/>
    <property type="match status" value="1"/>
</dbReference>
<keyword evidence="7" id="KW-0418">Kinase</keyword>
<keyword evidence="16" id="KW-0472">Membrane</keyword>
<dbReference type="InterPro" id="IPR017853">
    <property type="entry name" value="GH"/>
</dbReference>
<dbReference type="InterPro" id="IPR011009">
    <property type="entry name" value="Kinase-like_dom_sf"/>
</dbReference>
<evidence type="ECO:0000256" key="16">
    <source>
        <dbReference type="SAM" id="Phobius"/>
    </source>
</evidence>
<dbReference type="GO" id="GO:0008061">
    <property type="term" value="F:chitin binding"/>
    <property type="evidence" value="ECO:0007669"/>
    <property type="project" value="InterPro"/>
</dbReference>
<dbReference type="GO" id="GO:0005975">
    <property type="term" value="P:carbohydrate metabolic process"/>
    <property type="evidence" value="ECO:0007669"/>
    <property type="project" value="InterPro"/>
</dbReference>
<feature type="region of interest" description="Disordered" evidence="15">
    <location>
        <begin position="760"/>
        <end position="795"/>
    </location>
</feature>
<feature type="transmembrane region" description="Helical" evidence="16">
    <location>
        <begin position="12"/>
        <end position="30"/>
    </location>
</feature>
<evidence type="ECO:0000256" key="11">
    <source>
        <dbReference type="ARBA" id="ARBA00023180"/>
    </source>
</evidence>
<evidence type="ECO:0000256" key="5">
    <source>
        <dbReference type="ARBA" id="ARBA00022729"/>
    </source>
</evidence>
<evidence type="ECO:0000256" key="12">
    <source>
        <dbReference type="ARBA" id="ARBA00023295"/>
    </source>
</evidence>
<evidence type="ECO:0000256" key="13">
    <source>
        <dbReference type="ARBA" id="ARBA00047899"/>
    </source>
</evidence>
<sequence>MNCLPAMATREFTSVIIIFFLTSTFFSCQFHRSFAQNWIKAGYWYAGSDFPIPDINSALFTHLLCGFATVNSTTYDLSFTSNFQESFSIFKDTVKLKNPSIVTLLSIWNGLAQTYQSMIGKPANSSALSSMLLNSSYRKAFIESSIRTARLYGFQGIDLFWLWPNSTDLSSMGVLLDEWRAAIVSEPRNSTMSQLILTIGVRYSPSLQIVSYPIESMNRNLDWAHVVAYDYYIPAADNFTGNHAALYSLSRTIASDSGIREWLSKGFPANKLLLGLPYHGYAWTLVKPGNYSVGAPASGPAGTRDGSMGYRSIKSFIQDYGYGARLVYNSTYVVNYFFVGSVWINYDDVETIMAKISYAKGKGLGGYNVYQVINDDNWALSLAAQGEPSRGKKRGILLKVLLPVAAFIMLSACIIYYYHSRARKPKVKNLMEIMVLADRSATQELSLMAAGNLDSNAPRLQVFSFAMMKAATNNFSTANKLGEGGFGPVYKGALPGGQEIAVKRLSESSTQGLEEFKNEVSLTARLQHVNLVRPLGFCTEDEEKMLVYEFMPNRSLDHYLFDPMRRLALNWEMRVHIIEGVTQGLLYLQEYSNYTIIHRDLKASNILLDEEMNPKISDFGMARLFRKDIYEEANTSRIIGTYGYVPPEYLREGIYSMKYDVYSFGVLLLQIISSKSNRRYYGPNEDLNLLEYAYNLWKEGQGNEFVDPSLDDSSSPCKLIRCMQIALLCVQEKPDDRPTMVELSSMLKNEIIDIATPEMPAFSGKDKENMEAGSTSAQAVYTSFNDPQISQLQPR</sequence>
<evidence type="ECO:0000256" key="6">
    <source>
        <dbReference type="ARBA" id="ARBA00022741"/>
    </source>
</evidence>
<keyword evidence="4" id="KW-0808">Transferase</keyword>
<dbReference type="GO" id="GO:0005886">
    <property type="term" value="C:plasma membrane"/>
    <property type="evidence" value="ECO:0007669"/>
    <property type="project" value="TreeGrafter"/>
</dbReference>
<dbReference type="Gene3D" id="1.10.510.10">
    <property type="entry name" value="Transferase(Phosphotransferase) domain 1"/>
    <property type="match status" value="1"/>
</dbReference>
<dbReference type="SUPFAM" id="SSF54556">
    <property type="entry name" value="Chitinase insertion domain"/>
    <property type="match status" value="1"/>
</dbReference>
<dbReference type="SUPFAM" id="SSF56112">
    <property type="entry name" value="Protein kinase-like (PK-like)"/>
    <property type="match status" value="1"/>
</dbReference>
<accession>A0AAV8TM15</accession>
<dbReference type="InterPro" id="IPR011583">
    <property type="entry name" value="Chitinase_II/V-like_cat"/>
</dbReference>
<dbReference type="Pfam" id="PF00704">
    <property type="entry name" value="Glyco_hydro_18"/>
    <property type="match status" value="1"/>
</dbReference>
<dbReference type="InterPro" id="IPR000719">
    <property type="entry name" value="Prot_kinase_dom"/>
</dbReference>
<dbReference type="Gene3D" id="3.20.20.80">
    <property type="entry name" value="Glycosidases"/>
    <property type="match status" value="1"/>
</dbReference>
<dbReference type="FunFam" id="3.30.200.20:FF:000195">
    <property type="entry name" value="G-type lectin S-receptor-like serine/threonine-protein kinase"/>
    <property type="match status" value="1"/>
</dbReference>
<evidence type="ECO:0000256" key="4">
    <source>
        <dbReference type="ARBA" id="ARBA00022679"/>
    </source>
</evidence>
<keyword evidence="5" id="KW-0732">Signal</keyword>
<keyword evidence="6" id="KW-0547">Nucleotide-binding</keyword>
<dbReference type="CDD" id="cd14066">
    <property type="entry name" value="STKc_IRAK"/>
    <property type="match status" value="1"/>
</dbReference>
<dbReference type="EMBL" id="JAIWQS010000004">
    <property type="protein sequence ID" value="KAJ8767951.1"/>
    <property type="molecule type" value="Genomic_DNA"/>
</dbReference>
<dbReference type="PROSITE" id="PS00108">
    <property type="entry name" value="PROTEIN_KINASE_ST"/>
    <property type="match status" value="1"/>
</dbReference>
<dbReference type="PROSITE" id="PS50011">
    <property type="entry name" value="PROTEIN_KINASE_DOM"/>
    <property type="match status" value="1"/>
</dbReference>
<dbReference type="SUPFAM" id="SSF51445">
    <property type="entry name" value="(Trans)glycosidases"/>
    <property type="match status" value="1"/>
</dbReference>
<evidence type="ECO:0000259" key="18">
    <source>
        <dbReference type="PROSITE" id="PS51910"/>
    </source>
</evidence>
<dbReference type="SMART" id="SM00220">
    <property type="entry name" value="S_TKc"/>
    <property type="match status" value="1"/>
</dbReference>
<comment type="caution">
    <text evidence="19">The sequence shown here is derived from an EMBL/GenBank/DDBJ whole genome shotgun (WGS) entry which is preliminary data.</text>
</comment>
<keyword evidence="9" id="KW-0067">ATP-binding</keyword>
<feature type="domain" description="Protein kinase" evidence="17">
    <location>
        <begin position="475"/>
        <end position="752"/>
    </location>
</feature>
<evidence type="ECO:0000256" key="7">
    <source>
        <dbReference type="ARBA" id="ARBA00022777"/>
    </source>
</evidence>
<gene>
    <name evidence="19" type="ORF">K2173_020891</name>
</gene>
<evidence type="ECO:0000256" key="8">
    <source>
        <dbReference type="ARBA" id="ARBA00022801"/>
    </source>
</evidence>
<evidence type="ECO:0000256" key="2">
    <source>
        <dbReference type="ARBA" id="ARBA00012513"/>
    </source>
</evidence>
<evidence type="ECO:0000256" key="10">
    <source>
        <dbReference type="ARBA" id="ARBA00023157"/>
    </source>
</evidence>
<evidence type="ECO:0000256" key="1">
    <source>
        <dbReference type="ARBA" id="ARBA00008682"/>
    </source>
</evidence>
<protein>
    <recommendedName>
        <fullName evidence="2">non-specific serine/threonine protein kinase</fullName>
        <ecNumber evidence="2">2.7.11.1</ecNumber>
    </recommendedName>
</protein>
<proteinExistence type="inferred from homology"/>
<keyword evidence="8" id="KW-0378">Hydrolase</keyword>
<dbReference type="CDD" id="cd02879">
    <property type="entry name" value="GH18_plant_chitinase_class_V"/>
    <property type="match status" value="1"/>
</dbReference>
<dbReference type="InterPro" id="IPR008271">
    <property type="entry name" value="Ser/Thr_kinase_AS"/>
</dbReference>
<keyword evidence="16" id="KW-0812">Transmembrane</keyword>
<keyword evidence="3" id="KW-0723">Serine/threonine-protein kinase</keyword>